<comment type="caution">
    <text evidence="1">The sequence shown here is derived from an EMBL/GenBank/DDBJ whole genome shotgun (WGS) entry which is preliminary data.</text>
</comment>
<sequence length="93" mass="10575">MEILLEPTSNELRIILTKAGNPVKKILLKSNLYDHKSILTDLQVTPTKPRRMTKPYSSHRLIAIFFNAGNLKMEVKDKGCWVCWGMMVEGSGK</sequence>
<name>A0A699IHA8_TANCI</name>
<organism evidence="1">
    <name type="scientific">Tanacetum cinerariifolium</name>
    <name type="common">Dalmatian daisy</name>
    <name type="synonym">Chrysanthemum cinerariifolium</name>
    <dbReference type="NCBI Taxonomy" id="118510"/>
    <lineage>
        <taxon>Eukaryota</taxon>
        <taxon>Viridiplantae</taxon>
        <taxon>Streptophyta</taxon>
        <taxon>Embryophyta</taxon>
        <taxon>Tracheophyta</taxon>
        <taxon>Spermatophyta</taxon>
        <taxon>Magnoliopsida</taxon>
        <taxon>eudicotyledons</taxon>
        <taxon>Gunneridae</taxon>
        <taxon>Pentapetalae</taxon>
        <taxon>asterids</taxon>
        <taxon>campanulids</taxon>
        <taxon>Asterales</taxon>
        <taxon>Asteraceae</taxon>
        <taxon>Asteroideae</taxon>
        <taxon>Anthemideae</taxon>
        <taxon>Anthemidinae</taxon>
        <taxon>Tanacetum</taxon>
    </lineage>
</organism>
<accession>A0A699IHA8</accession>
<dbReference type="AlphaFoldDB" id="A0A699IHA8"/>
<proteinExistence type="predicted"/>
<evidence type="ECO:0000313" key="1">
    <source>
        <dbReference type="EMBL" id="GEZ66088.1"/>
    </source>
</evidence>
<protein>
    <submittedName>
        <fullName evidence="1">Uncharacterized protein</fullName>
    </submittedName>
</protein>
<gene>
    <name evidence="1" type="ORF">Tci_538061</name>
</gene>
<dbReference type="EMBL" id="BKCJ010306726">
    <property type="protein sequence ID" value="GEZ66088.1"/>
    <property type="molecule type" value="Genomic_DNA"/>
</dbReference>
<reference evidence="1" key="1">
    <citation type="journal article" date="2019" name="Sci. Rep.">
        <title>Draft genome of Tanacetum cinerariifolium, the natural source of mosquito coil.</title>
        <authorList>
            <person name="Yamashiro T."/>
            <person name="Shiraishi A."/>
            <person name="Satake H."/>
            <person name="Nakayama K."/>
        </authorList>
    </citation>
    <scope>NUCLEOTIDE SEQUENCE</scope>
</reference>